<name>E1JRH6_SOLFR</name>
<dbReference type="STRING" id="596151.DesfrDRAFT_0225"/>
<proteinExistence type="predicted"/>
<evidence type="ECO:0008006" key="3">
    <source>
        <dbReference type="Google" id="ProtNLM"/>
    </source>
</evidence>
<dbReference type="InterPro" id="IPR038062">
    <property type="entry name" value="ScdA-like_N_sf"/>
</dbReference>
<sequence>MTNRQYEKPPPFDPEVATVLDVVAAHPATQDVFRGYDAAAGCCLLCQGLFETVGGLAARFGLDRDALVHDLTMAINKENP</sequence>
<dbReference type="RefSeq" id="WP_005990270.1">
    <property type="nucleotide sequence ID" value="NZ_AECZ01000001.1"/>
</dbReference>
<dbReference type="Gene3D" id="1.10.3910.10">
    <property type="entry name" value="SP0561-like"/>
    <property type="match status" value="1"/>
</dbReference>
<evidence type="ECO:0000313" key="1">
    <source>
        <dbReference type="EMBL" id="EFL53177.1"/>
    </source>
</evidence>
<evidence type="ECO:0000313" key="2">
    <source>
        <dbReference type="Proteomes" id="UP000006250"/>
    </source>
</evidence>
<organism evidence="1 2">
    <name type="scientific">Solidesulfovibrio fructosivorans JJ]</name>
    <dbReference type="NCBI Taxonomy" id="596151"/>
    <lineage>
        <taxon>Bacteria</taxon>
        <taxon>Pseudomonadati</taxon>
        <taxon>Thermodesulfobacteriota</taxon>
        <taxon>Desulfovibrionia</taxon>
        <taxon>Desulfovibrionales</taxon>
        <taxon>Desulfovibrionaceae</taxon>
        <taxon>Solidesulfovibrio</taxon>
    </lineage>
</organism>
<accession>E1JRH6</accession>
<reference evidence="1 2" key="1">
    <citation type="submission" date="2010-08" db="EMBL/GenBank/DDBJ databases">
        <title>The draft genome of Desulfovibrio fructosovorans JJ.</title>
        <authorList>
            <consortium name="US DOE Joint Genome Institute (JGI-PGF)"/>
            <person name="Lucas S."/>
            <person name="Copeland A."/>
            <person name="Lapidus A."/>
            <person name="Cheng J.-F."/>
            <person name="Bruce D."/>
            <person name="Goodwin L."/>
            <person name="Pitluck S."/>
            <person name="Land M.L."/>
            <person name="Hauser L."/>
            <person name="Chang Y.-J."/>
            <person name="Jeffries C."/>
            <person name="Wall J.D."/>
            <person name="Stahl D.A."/>
            <person name="Arkin A.P."/>
            <person name="Dehal P."/>
            <person name="Stolyar S.M."/>
            <person name="Hazen T.C."/>
            <person name="Woyke T.J."/>
        </authorList>
    </citation>
    <scope>NUCLEOTIDE SEQUENCE [LARGE SCALE GENOMIC DNA]</scope>
    <source>
        <strain evidence="1 2">JJ</strain>
    </source>
</reference>
<gene>
    <name evidence="1" type="ORF">DesfrDRAFT_0225</name>
</gene>
<dbReference type="Proteomes" id="UP000006250">
    <property type="component" value="Unassembled WGS sequence"/>
</dbReference>
<protein>
    <recommendedName>
        <fullName evidence="3">DUF1858 domain-containing protein</fullName>
    </recommendedName>
</protein>
<dbReference type="AlphaFoldDB" id="E1JRH6"/>
<dbReference type="OrthoDB" id="15017at2"/>
<comment type="caution">
    <text evidence="1">The sequence shown here is derived from an EMBL/GenBank/DDBJ whole genome shotgun (WGS) entry which is preliminary data.</text>
</comment>
<dbReference type="EMBL" id="AECZ01000001">
    <property type="protein sequence ID" value="EFL53177.1"/>
    <property type="molecule type" value="Genomic_DNA"/>
</dbReference>
<keyword evidence="2" id="KW-1185">Reference proteome</keyword>
<dbReference type="eggNOG" id="ENOG5033J0Y">
    <property type="taxonomic scope" value="Bacteria"/>
</dbReference>